<dbReference type="Proteomes" id="UP001161325">
    <property type="component" value="Unassembled WGS sequence"/>
</dbReference>
<dbReference type="Pfam" id="PF01925">
    <property type="entry name" value="TauE"/>
    <property type="match status" value="1"/>
</dbReference>
<dbReference type="PANTHER" id="PTHR43701:SF2">
    <property type="entry name" value="MEMBRANE TRANSPORTER PROTEIN YJNA-RELATED"/>
    <property type="match status" value="1"/>
</dbReference>
<keyword evidence="7" id="KW-1185">Reference proteome</keyword>
<keyword evidence="4 5" id="KW-0472">Membrane</keyword>
<dbReference type="GO" id="GO:0005886">
    <property type="term" value="C:plasma membrane"/>
    <property type="evidence" value="ECO:0007669"/>
    <property type="project" value="UniProtKB-SubCell"/>
</dbReference>
<proteinExistence type="inferred from homology"/>
<gene>
    <name evidence="6" type="ORF">rosag_34100</name>
</gene>
<evidence type="ECO:0000256" key="2">
    <source>
        <dbReference type="ARBA" id="ARBA00022692"/>
    </source>
</evidence>
<dbReference type="RefSeq" id="WP_284351347.1">
    <property type="nucleotide sequence ID" value="NZ_BRXS01000005.1"/>
</dbReference>
<dbReference type="PANTHER" id="PTHR43701">
    <property type="entry name" value="MEMBRANE TRANSPORTER PROTEIN MJ0441-RELATED"/>
    <property type="match status" value="1"/>
</dbReference>
<sequence>MLALGLALATLIGLSLGLLGGGGSILTVPVLVYVLGYAAKPAIAMSLPVVGVTSLVGAALHWRLGNVRVRTALAFGVLAMLGAFAGARLAGLLAGAVQLALLAVVMLAAAVSMLRGRHDDATLDAPPRLALLAPIALGVGVLTGLVGIGGGFLVVPALVLLAHVPMRQAVGTSLLVIAMNSASGFAGYLGTVSVDWSFLAGFTAAAVTGALVGTALAARVPQAALRRAFGVFLLAMGTFVLYKNRGAFAGAATSVAAPRASSDSTRA</sequence>
<keyword evidence="3 5" id="KW-1133">Transmembrane helix</keyword>
<evidence type="ECO:0000256" key="4">
    <source>
        <dbReference type="ARBA" id="ARBA00023136"/>
    </source>
</evidence>
<feature type="transmembrane region" description="Helical" evidence="5">
    <location>
        <begin position="169"/>
        <end position="189"/>
    </location>
</feature>
<dbReference type="EMBL" id="BRXS01000005">
    <property type="protein sequence ID" value="GLC26897.1"/>
    <property type="molecule type" value="Genomic_DNA"/>
</dbReference>
<feature type="transmembrane region" description="Helical" evidence="5">
    <location>
        <begin position="224"/>
        <end position="242"/>
    </location>
</feature>
<evidence type="ECO:0000313" key="6">
    <source>
        <dbReference type="EMBL" id="GLC26897.1"/>
    </source>
</evidence>
<organism evidence="6 7">
    <name type="scientific">Roseisolibacter agri</name>
    <dbReference type="NCBI Taxonomy" id="2014610"/>
    <lineage>
        <taxon>Bacteria</taxon>
        <taxon>Pseudomonadati</taxon>
        <taxon>Gemmatimonadota</taxon>
        <taxon>Gemmatimonadia</taxon>
        <taxon>Gemmatimonadales</taxon>
        <taxon>Gemmatimonadaceae</taxon>
        <taxon>Roseisolibacter</taxon>
    </lineage>
</organism>
<comment type="similarity">
    <text evidence="5">Belongs to the 4-toluene sulfonate uptake permease (TSUP) (TC 2.A.102) family.</text>
</comment>
<feature type="transmembrane region" description="Helical" evidence="5">
    <location>
        <begin position="96"/>
        <end position="114"/>
    </location>
</feature>
<evidence type="ECO:0000256" key="5">
    <source>
        <dbReference type="RuleBase" id="RU363041"/>
    </source>
</evidence>
<feature type="transmembrane region" description="Helical" evidence="5">
    <location>
        <begin position="72"/>
        <end position="90"/>
    </location>
</feature>
<feature type="transmembrane region" description="Helical" evidence="5">
    <location>
        <begin position="41"/>
        <end position="60"/>
    </location>
</feature>
<evidence type="ECO:0000256" key="1">
    <source>
        <dbReference type="ARBA" id="ARBA00004141"/>
    </source>
</evidence>
<dbReference type="InterPro" id="IPR002781">
    <property type="entry name" value="TM_pro_TauE-like"/>
</dbReference>
<reference evidence="6" key="1">
    <citation type="submission" date="2022-08" db="EMBL/GenBank/DDBJ databases">
        <title>Draft genome sequencing of Roseisolibacter agri AW1220.</title>
        <authorList>
            <person name="Tobiishi Y."/>
            <person name="Tonouchi A."/>
        </authorList>
    </citation>
    <scope>NUCLEOTIDE SEQUENCE</scope>
    <source>
        <strain evidence="6">AW1220</strain>
    </source>
</reference>
<feature type="transmembrane region" description="Helical" evidence="5">
    <location>
        <begin position="135"/>
        <end position="163"/>
    </location>
</feature>
<accession>A0AA37QAT6</accession>
<protein>
    <recommendedName>
        <fullName evidence="5">Probable membrane transporter protein</fullName>
    </recommendedName>
</protein>
<comment type="subcellular location">
    <subcellularLocation>
        <location evidence="5">Cell membrane</location>
        <topology evidence="5">Multi-pass membrane protein</topology>
    </subcellularLocation>
    <subcellularLocation>
        <location evidence="1">Membrane</location>
        <topology evidence="1">Multi-pass membrane protein</topology>
    </subcellularLocation>
</comment>
<keyword evidence="2 5" id="KW-0812">Transmembrane</keyword>
<name>A0AA37QAT6_9BACT</name>
<evidence type="ECO:0000313" key="7">
    <source>
        <dbReference type="Proteomes" id="UP001161325"/>
    </source>
</evidence>
<dbReference type="AlphaFoldDB" id="A0AA37QAT6"/>
<keyword evidence="5" id="KW-1003">Cell membrane</keyword>
<evidence type="ECO:0000256" key="3">
    <source>
        <dbReference type="ARBA" id="ARBA00022989"/>
    </source>
</evidence>
<comment type="caution">
    <text evidence="6">The sequence shown here is derived from an EMBL/GenBank/DDBJ whole genome shotgun (WGS) entry which is preliminary data.</text>
</comment>
<dbReference type="InterPro" id="IPR051598">
    <property type="entry name" value="TSUP/Inactive_protease-like"/>
</dbReference>
<feature type="transmembrane region" description="Helical" evidence="5">
    <location>
        <begin position="196"/>
        <end position="218"/>
    </location>
</feature>